<dbReference type="OrthoDB" id="2814503at2"/>
<gene>
    <name evidence="2" type="ORF">F4V43_16945</name>
</gene>
<evidence type="ECO:0000313" key="3">
    <source>
        <dbReference type="Proteomes" id="UP000367750"/>
    </source>
</evidence>
<sequence length="199" mass="21963">MDMNRVKWWIGALTAVVGLTAAGSGALAAPAAATQKAAATAAAKANPAMVNNLTSSTLIPLVLYAREIYFYTNRGGSLAQLETFTHNGQEFRYLSRDLGTRQQLLHYVKKAYTHNAAAFYVQTQFLENQGRMAQVNADIGNLLEFHKAQATMLSKDTTKAVFELKVPYPNNTQNPETLIVKLKKVSGYWRIDMSPDTLF</sequence>
<feature type="chain" id="PRO_5023811786" description="DUF4878 domain-containing protein" evidence="1">
    <location>
        <begin position="29"/>
        <end position="199"/>
    </location>
</feature>
<dbReference type="AlphaFoldDB" id="A0A5J5FWU6"/>
<proteinExistence type="predicted"/>
<keyword evidence="3" id="KW-1185">Reference proteome</keyword>
<keyword evidence="1" id="KW-0732">Signal</keyword>
<feature type="signal peptide" evidence="1">
    <location>
        <begin position="1"/>
        <end position="28"/>
    </location>
</feature>
<dbReference type="Gene3D" id="3.10.450.420">
    <property type="match status" value="1"/>
</dbReference>
<name>A0A5J5FWU6_9BACL</name>
<dbReference type="InterPro" id="IPR031841">
    <property type="entry name" value="Endopep_inhib"/>
</dbReference>
<accession>A0A5J5FWU6</accession>
<reference evidence="2 3" key="1">
    <citation type="submission" date="2019-09" db="EMBL/GenBank/DDBJ databases">
        <title>Bacillus ochoae sp. nov., Paenibacillus whitsoniae sp. nov., Paenibacillus spiritus sp. nov. Isolated from the Mars Exploration Rover during spacecraft assembly.</title>
        <authorList>
            <person name="Seuylemezian A."/>
            <person name="Vaishampayan P."/>
        </authorList>
    </citation>
    <scope>NUCLEOTIDE SEQUENCE [LARGE SCALE GENOMIC DNA]</scope>
    <source>
        <strain evidence="2 3">MER_111</strain>
    </source>
</reference>
<protein>
    <recommendedName>
        <fullName evidence="4">DUF4878 domain-containing protein</fullName>
    </recommendedName>
</protein>
<dbReference type="Proteomes" id="UP000367750">
    <property type="component" value="Unassembled WGS sequence"/>
</dbReference>
<dbReference type="Pfam" id="PF16800">
    <property type="entry name" value="Endopep_inhib"/>
    <property type="match status" value="1"/>
</dbReference>
<evidence type="ECO:0000313" key="2">
    <source>
        <dbReference type="EMBL" id="KAA8997943.1"/>
    </source>
</evidence>
<evidence type="ECO:0000256" key="1">
    <source>
        <dbReference type="SAM" id="SignalP"/>
    </source>
</evidence>
<dbReference type="InterPro" id="IPR053749">
    <property type="entry name" value="TA_system-associated_sf"/>
</dbReference>
<evidence type="ECO:0008006" key="4">
    <source>
        <dbReference type="Google" id="ProtNLM"/>
    </source>
</evidence>
<comment type="caution">
    <text evidence="2">The sequence shown here is derived from an EMBL/GenBank/DDBJ whole genome shotgun (WGS) entry which is preliminary data.</text>
</comment>
<dbReference type="EMBL" id="VYKK01000028">
    <property type="protein sequence ID" value="KAA8997943.1"/>
    <property type="molecule type" value="Genomic_DNA"/>
</dbReference>
<organism evidence="2 3">
    <name type="scientific">Paenibacillus spiritus</name>
    <dbReference type="NCBI Taxonomy" id="2496557"/>
    <lineage>
        <taxon>Bacteria</taxon>
        <taxon>Bacillati</taxon>
        <taxon>Bacillota</taxon>
        <taxon>Bacilli</taxon>
        <taxon>Bacillales</taxon>
        <taxon>Paenibacillaceae</taxon>
        <taxon>Paenibacillus</taxon>
    </lineage>
</organism>